<evidence type="ECO:0000259" key="2">
    <source>
        <dbReference type="PROSITE" id="PS50268"/>
    </source>
</evidence>
<evidence type="ECO:0000313" key="4">
    <source>
        <dbReference type="Proteomes" id="UP000320913"/>
    </source>
</evidence>
<dbReference type="Gene3D" id="2.60.40.10">
    <property type="entry name" value="Immunoglobulins"/>
    <property type="match status" value="4"/>
</dbReference>
<comment type="caution">
    <text evidence="3">The sequence shown here is derived from an EMBL/GenBank/DDBJ whole genome shotgun (WGS) entry which is preliminary data.</text>
</comment>
<evidence type="ECO:0000256" key="1">
    <source>
        <dbReference type="SAM" id="SignalP"/>
    </source>
</evidence>
<dbReference type="Proteomes" id="UP000320913">
    <property type="component" value="Unassembled WGS sequence"/>
</dbReference>
<feature type="signal peptide" evidence="1">
    <location>
        <begin position="1"/>
        <end position="24"/>
    </location>
</feature>
<gene>
    <name evidence="3" type="ORF">E6K75_05295</name>
</gene>
<dbReference type="PROSITE" id="PS50268">
    <property type="entry name" value="CADHERIN_2"/>
    <property type="match status" value="1"/>
</dbReference>
<feature type="non-terminal residue" evidence="3">
    <location>
        <position position="853"/>
    </location>
</feature>
<dbReference type="GO" id="GO:0005509">
    <property type="term" value="F:calcium ion binding"/>
    <property type="evidence" value="ECO:0007669"/>
    <property type="project" value="InterPro"/>
</dbReference>
<name>A0A538T4C1_UNCEI</name>
<dbReference type="Pfam" id="PF17803">
    <property type="entry name" value="Cadherin_4"/>
    <property type="match status" value="2"/>
</dbReference>
<dbReference type="Pfam" id="PF05345">
    <property type="entry name" value="He_PIG"/>
    <property type="match status" value="1"/>
</dbReference>
<proteinExistence type="predicted"/>
<dbReference type="InterPro" id="IPR015919">
    <property type="entry name" value="Cadherin-like_sf"/>
</dbReference>
<evidence type="ECO:0000313" key="3">
    <source>
        <dbReference type="EMBL" id="TMQ58488.1"/>
    </source>
</evidence>
<keyword evidence="1" id="KW-0732">Signal</keyword>
<dbReference type="InterPro" id="IPR013783">
    <property type="entry name" value="Ig-like_fold"/>
</dbReference>
<feature type="domain" description="Cadherin" evidence="2">
    <location>
        <begin position="514"/>
        <end position="611"/>
    </location>
</feature>
<accession>A0A538T4C1</accession>
<dbReference type="Pfam" id="PF17963">
    <property type="entry name" value="Big_9"/>
    <property type="match status" value="2"/>
</dbReference>
<dbReference type="InterPro" id="IPR002126">
    <property type="entry name" value="Cadherin-like_dom"/>
</dbReference>
<dbReference type="EMBL" id="VBOV01000127">
    <property type="protein sequence ID" value="TMQ58488.1"/>
    <property type="molecule type" value="Genomic_DNA"/>
</dbReference>
<reference evidence="3 4" key="1">
    <citation type="journal article" date="2019" name="Nat. Microbiol.">
        <title>Mediterranean grassland soil C-N compound turnover is dependent on rainfall and depth, and is mediated by genomically divergent microorganisms.</title>
        <authorList>
            <person name="Diamond S."/>
            <person name="Andeer P.F."/>
            <person name="Li Z."/>
            <person name="Crits-Christoph A."/>
            <person name="Burstein D."/>
            <person name="Anantharaman K."/>
            <person name="Lane K.R."/>
            <person name="Thomas B.C."/>
            <person name="Pan C."/>
            <person name="Northen T.R."/>
            <person name="Banfield J.F."/>
        </authorList>
    </citation>
    <scope>NUCLEOTIDE SEQUENCE [LARGE SCALE GENOMIC DNA]</scope>
    <source>
        <strain evidence="3">WS_5</strain>
    </source>
</reference>
<feature type="chain" id="PRO_5022235167" description="Cadherin domain-containing protein" evidence="1">
    <location>
        <begin position="25"/>
        <end position="853"/>
    </location>
</feature>
<sequence length="853" mass="85767">MLKRFFTTLFLVVAVLGLAPGANAQWMRILTDNPTDNTKLRATGTTILTITLDTNHDRNGSLQSCNSHTSVNCGSLTTAQPLDMFSYTLAFKAVGGTVTWGTFSASDANYTDTSPQIQSDTEVEINKSRPTGTFTPPGLATIGTLPVTIVTLSPRIDVQIGASTINPFGFGTAFGTECDGFFFPNTYVVGDPADPCGAANGIPGDWFDWNGAGAPAGGTNTPPTIAAPASATAAEGTAMSPITATATDPDAANTLTITQSGMPADLVFTHTPGPSPRTATISGTPGFNDAGTYPIVWSVNDGAGGTASANTSLTVTNTNRPPTLAQPANMTVNEGATADQILSGSDPDADPLTFSKVSGPTYLTVTTTNATTGNAHLAPGFSDSGTATASISVNDGAGGTNSKSLTITVNNVDRPVSLAAINNMTVAAGSTADQTFTATDPDGDAITFTHTGPTFMTRTDNVQSGTTRTGNIHLAPVAGTSGTFAASVTATSLATNDTKSFTITVQAVNRAPVLAQPANMTVNEGQVANQTITATDPDGNPLTFSKVSGPAYVTVTTTTQGTGTATGNIALAPGFSDAGTATASVSATDGSLSDGKSFTITVNNVNQNPVLAQPANMTVNEGATANQALSATDADGQALTFTKASGPTYATVTTTTPGTGTGTGNLALAPGFSDSGTATVSVSVSDGAGGTDSKSLTVTVNNVDRPVSLAAINNMTVVAGSTADQTFTATDPDGDAITFTNTGPTFLTRTDNAQAGTTRTGNIHLAPSSTTSGTFAASVTATANGTSDTKSFTITVTGVNNPPTLAQPSNMTVNEGQTADQTITATDPDGNPLTFSKVSGPTYVTVTTVTAGT</sequence>
<protein>
    <recommendedName>
        <fullName evidence="2">Cadherin domain-containing protein</fullName>
    </recommendedName>
</protein>
<dbReference type="InterPro" id="IPR040853">
    <property type="entry name" value="RapA2_cadherin-like"/>
</dbReference>
<dbReference type="SUPFAM" id="SSF49313">
    <property type="entry name" value="Cadherin-like"/>
    <property type="match status" value="2"/>
</dbReference>
<dbReference type="GO" id="GO:0016020">
    <property type="term" value="C:membrane"/>
    <property type="evidence" value="ECO:0007669"/>
    <property type="project" value="InterPro"/>
</dbReference>
<dbReference type="AlphaFoldDB" id="A0A538T4C1"/>
<organism evidence="3 4">
    <name type="scientific">Eiseniibacteriota bacterium</name>
    <dbReference type="NCBI Taxonomy" id="2212470"/>
    <lineage>
        <taxon>Bacteria</taxon>
        <taxon>Candidatus Eiseniibacteriota</taxon>
    </lineage>
</organism>
<dbReference type="GO" id="GO:0007156">
    <property type="term" value="P:homophilic cell adhesion via plasma membrane adhesion molecules"/>
    <property type="evidence" value="ECO:0007669"/>
    <property type="project" value="InterPro"/>
</dbReference>